<dbReference type="RefSeq" id="WP_184670630.1">
    <property type="nucleotide sequence ID" value="NZ_BAABAI010000024.1"/>
</dbReference>
<sequence>MKFIRTATAAALAVAALFGSFATASAASATETAIGCTDGSTPSGFPDQKVVKSVTTPVFGRRIELWYSSNTCAWGYLGNANSGDPLWVDRAANIAQANAGIWTQLGITQLNGTAGITRAYNDNRRVMRACAEVWDGFAVKVFCTGWY</sequence>
<feature type="signal peptide" evidence="1">
    <location>
        <begin position="1"/>
        <end position="26"/>
    </location>
</feature>
<keyword evidence="3" id="KW-1185">Reference proteome</keyword>
<keyword evidence="1" id="KW-0732">Signal</keyword>
<dbReference type="Proteomes" id="UP000542674">
    <property type="component" value="Unassembled WGS sequence"/>
</dbReference>
<dbReference type="AlphaFoldDB" id="A0A7W7T796"/>
<evidence type="ECO:0008006" key="4">
    <source>
        <dbReference type="Google" id="ProtNLM"/>
    </source>
</evidence>
<accession>A0A7W7T796</accession>
<reference evidence="2 3" key="1">
    <citation type="submission" date="2020-08" db="EMBL/GenBank/DDBJ databases">
        <title>Sequencing the genomes of 1000 actinobacteria strains.</title>
        <authorList>
            <person name="Klenk H.-P."/>
        </authorList>
    </citation>
    <scope>NUCLEOTIDE SEQUENCE [LARGE SCALE GENOMIC DNA]</scope>
    <source>
        <strain evidence="2 3">DSM 45084</strain>
    </source>
</reference>
<evidence type="ECO:0000256" key="1">
    <source>
        <dbReference type="SAM" id="SignalP"/>
    </source>
</evidence>
<name>A0A7W7T796_9PSEU</name>
<evidence type="ECO:0000313" key="2">
    <source>
        <dbReference type="EMBL" id="MBB4966555.1"/>
    </source>
</evidence>
<gene>
    <name evidence="2" type="ORF">F4559_003914</name>
</gene>
<feature type="chain" id="PRO_5038504560" description="Peptidase inhibitor family I36" evidence="1">
    <location>
        <begin position="27"/>
        <end position="147"/>
    </location>
</feature>
<comment type="caution">
    <text evidence="2">The sequence shown here is derived from an EMBL/GenBank/DDBJ whole genome shotgun (WGS) entry which is preliminary data.</text>
</comment>
<evidence type="ECO:0000313" key="3">
    <source>
        <dbReference type="Proteomes" id="UP000542674"/>
    </source>
</evidence>
<proteinExistence type="predicted"/>
<organism evidence="2 3">
    <name type="scientific">Saccharothrix violaceirubra</name>
    <dbReference type="NCBI Taxonomy" id="413306"/>
    <lineage>
        <taxon>Bacteria</taxon>
        <taxon>Bacillati</taxon>
        <taxon>Actinomycetota</taxon>
        <taxon>Actinomycetes</taxon>
        <taxon>Pseudonocardiales</taxon>
        <taxon>Pseudonocardiaceae</taxon>
        <taxon>Saccharothrix</taxon>
    </lineage>
</organism>
<dbReference type="EMBL" id="JACHJS010000001">
    <property type="protein sequence ID" value="MBB4966555.1"/>
    <property type="molecule type" value="Genomic_DNA"/>
</dbReference>
<protein>
    <recommendedName>
        <fullName evidence="4">Peptidase inhibitor family I36</fullName>
    </recommendedName>
</protein>